<sequence>MCNPSTGDRSFVSVLILCCTCSDWNPMFYLNVHFGTYVGIFNLTSSSWTPSRCTHLYVVTAIEQYIIHSCYKVRSTEASADVTSLALASHCLQEERQYVPVIL</sequence>
<evidence type="ECO:0000313" key="1">
    <source>
        <dbReference type="EMBL" id="KAG9486088.1"/>
    </source>
</evidence>
<keyword evidence="2" id="KW-1185">Reference proteome</keyword>
<dbReference type="EMBL" id="WNTK01000004">
    <property type="protein sequence ID" value="KAG9486088.1"/>
    <property type="molecule type" value="Genomic_DNA"/>
</dbReference>
<organism evidence="1 2">
    <name type="scientific">Eleutherodactylus coqui</name>
    <name type="common">Puerto Rican coqui</name>
    <dbReference type="NCBI Taxonomy" id="57060"/>
    <lineage>
        <taxon>Eukaryota</taxon>
        <taxon>Metazoa</taxon>
        <taxon>Chordata</taxon>
        <taxon>Craniata</taxon>
        <taxon>Vertebrata</taxon>
        <taxon>Euteleostomi</taxon>
        <taxon>Amphibia</taxon>
        <taxon>Batrachia</taxon>
        <taxon>Anura</taxon>
        <taxon>Neobatrachia</taxon>
        <taxon>Hyloidea</taxon>
        <taxon>Eleutherodactylidae</taxon>
        <taxon>Eleutherodactylinae</taxon>
        <taxon>Eleutherodactylus</taxon>
        <taxon>Eleutherodactylus</taxon>
    </lineage>
</organism>
<dbReference type="AlphaFoldDB" id="A0A8J6FE86"/>
<accession>A0A8J6FE86</accession>
<evidence type="ECO:0000313" key="2">
    <source>
        <dbReference type="Proteomes" id="UP000770717"/>
    </source>
</evidence>
<name>A0A8J6FE86_ELECQ</name>
<proteinExistence type="predicted"/>
<comment type="caution">
    <text evidence="1">The sequence shown here is derived from an EMBL/GenBank/DDBJ whole genome shotgun (WGS) entry which is preliminary data.</text>
</comment>
<gene>
    <name evidence="1" type="ORF">GDO78_008914</name>
</gene>
<protein>
    <submittedName>
        <fullName evidence="1">Uncharacterized protein</fullName>
    </submittedName>
</protein>
<dbReference type="Proteomes" id="UP000770717">
    <property type="component" value="Unassembled WGS sequence"/>
</dbReference>
<reference evidence="1" key="1">
    <citation type="thesis" date="2020" institute="ProQuest LLC" country="789 East Eisenhower Parkway, Ann Arbor, MI, USA">
        <title>Comparative Genomics and Chromosome Evolution.</title>
        <authorList>
            <person name="Mudd A.B."/>
        </authorList>
    </citation>
    <scope>NUCLEOTIDE SEQUENCE</scope>
    <source>
        <strain evidence="1">HN-11 Male</strain>
        <tissue evidence="1">Kidney and liver</tissue>
    </source>
</reference>